<dbReference type="Pfam" id="PF00665">
    <property type="entry name" value="rve"/>
    <property type="match status" value="1"/>
</dbReference>
<dbReference type="PANTHER" id="PTHR47515:SF1">
    <property type="entry name" value="BLR2054 PROTEIN"/>
    <property type="match status" value="1"/>
</dbReference>
<accession>B9K5X7</accession>
<reference evidence="2 3" key="1">
    <citation type="journal article" date="2009" name="J. Bacteriol.">
        <title>Genome sequences of three Agrobacterium biovars help elucidate the evolution of multichromosome genomes in bacteria.</title>
        <authorList>
            <person name="Slater S.C."/>
            <person name="Goldman B.S."/>
            <person name="Goodner B."/>
            <person name="Setubal J.C."/>
            <person name="Farrand S.K."/>
            <person name="Nester E.W."/>
            <person name="Burr T.J."/>
            <person name="Banta L."/>
            <person name="Dickerman A.W."/>
            <person name="Paulsen I."/>
            <person name="Otten L."/>
            <person name="Suen G."/>
            <person name="Welch R."/>
            <person name="Almeida N.F."/>
            <person name="Arnold F."/>
            <person name="Burton O.T."/>
            <person name="Du Z."/>
            <person name="Ewing A."/>
            <person name="Godsy E."/>
            <person name="Heisel S."/>
            <person name="Houmiel K.L."/>
            <person name="Jhaveri J."/>
            <person name="Lu J."/>
            <person name="Miller N.M."/>
            <person name="Norton S."/>
            <person name="Chen Q."/>
            <person name="Phoolcharoen W."/>
            <person name="Ohlin V."/>
            <person name="Ondrusek D."/>
            <person name="Pride N."/>
            <person name="Stricklin S.L."/>
            <person name="Sun J."/>
            <person name="Wheeler C."/>
            <person name="Wilson L."/>
            <person name="Zhu H."/>
            <person name="Wood D.W."/>
        </authorList>
    </citation>
    <scope>NUCLEOTIDE SEQUENCE [LARGE SCALE GENOMIC DNA]</scope>
    <source>
        <strain evidence="3">S4 / ATCC BAA-846</strain>
        <plasmid evidence="2">pAtS4e</plasmid>
    </source>
</reference>
<dbReference type="NCBIfam" id="NF033516">
    <property type="entry name" value="transpos_IS3"/>
    <property type="match status" value="1"/>
</dbReference>
<organism evidence="2 3">
    <name type="scientific">Allorhizobium ampelinum (strain ATCC BAA-846 / DSM 112012 / S4)</name>
    <name type="common">Agrobacterium vitis (strain S4)</name>
    <dbReference type="NCBI Taxonomy" id="311402"/>
    <lineage>
        <taxon>Bacteria</taxon>
        <taxon>Pseudomonadati</taxon>
        <taxon>Pseudomonadota</taxon>
        <taxon>Alphaproteobacteria</taxon>
        <taxon>Hyphomicrobiales</taxon>
        <taxon>Rhizobiaceae</taxon>
        <taxon>Rhizobium/Agrobacterium group</taxon>
        <taxon>Allorhizobium</taxon>
        <taxon>Allorhizobium ampelinum</taxon>
    </lineage>
</organism>
<dbReference type="InterPro" id="IPR009057">
    <property type="entry name" value="Homeodomain-like_sf"/>
</dbReference>
<dbReference type="SUPFAM" id="SSF53098">
    <property type="entry name" value="Ribonuclease H-like"/>
    <property type="match status" value="1"/>
</dbReference>
<dbReference type="InterPro" id="IPR001584">
    <property type="entry name" value="Integrase_cat-core"/>
</dbReference>
<dbReference type="SUPFAM" id="SSF46689">
    <property type="entry name" value="Homeodomain-like"/>
    <property type="match status" value="1"/>
</dbReference>
<protein>
    <submittedName>
        <fullName evidence="2">IS3 family transposase</fullName>
    </submittedName>
</protein>
<dbReference type="eggNOG" id="COG2963">
    <property type="taxonomic scope" value="Bacteria"/>
</dbReference>
<dbReference type="GO" id="GO:0003677">
    <property type="term" value="F:DNA binding"/>
    <property type="evidence" value="ECO:0007669"/>
    <property type="project" value="InterPro"/>
</dbReference>
<dbReference type="eggNOG" id="COG2801">
    <property type="taxonomic scope" value="Bacteria"/>
</dbReference>
<evidence type="ECO:0000259" key="1">
    <source>
        <dbReference type="PROSITE" id="PS50994"/>
    </source>
</evidence>
<dbReference type="GO" id="GO:0015074">
    <property type="term" value="P:DNA integration"/>
    <property type="evidence" value="ECO:0007669"/>
    <property type="project" value="InterPro"/>
</dbReference>
<dbReference type="KEGG" id="avi:Avi_7700"/>
<dbReference type="InterPro" id="IPR002514">
    <property type="entry name" value="Transposase_8"/>
</dbReference>
<evidence type="ECO:0000313" key="3">
    <source>
        <dbReference type="Proteomes" id="UP000001596"/>
    </source>
</evidence>
<dbReference type="InterPro" id="IPR048020">
    <property type="entry name" value="Transpos_IS3"/>
</dbReference>
<dbReference type="RefSeq" id="WP_015918715.1">
    <property type="nucleotide sequence ID" value="NC_011981.1"/>
</dbReference>
<keyword evidence="3" id="KW-1185">Reference proteome</keyword>
<dbReference type="PROSITE" id="PS50994">
    <property type="entry name" value="INTEGRASE"/>
    <property type="match status" value="1"/>
</dbReference>
<keyword evidence="2" id="KW-0614">Plasmid</keyword>
<dbReference type="HOGENOM" id="CLU_027402_31_0_5"/>
<dbReference type="Pfam" id="PF13276">
    <property type="entry name" value="HTH_21"/>
    <property type="match status" value="1"/>
</dbReference>
<evidence type="ECO:0000313" key="2">
    <source>
        <dbReference type="EMBL" id="ACM40275.1"/>
    </source>
</evidence>
<geneLocation type="plasmid" evidence="2 3">
    <name>pAtS4e</name>
</geneLocation>
<sequence length="359" mass="41700">MKASKFTEAQIAFVLKQAHDGTPIGEVCRKAGISDATFYNWRKKIHWPNAVRDEAPAAVGRGKCQTEADRRRSLFRQGHPPGCAVKKALRPDGKRHLVDRIKTDWKVSIRRACSVLKIDRSLYVYKSKRGDQAELKLKIKDICQTRVRYGYRRVHVLIRRDGWVVNPKRIYRLYKEMDLQLRNKVPKRRVKAKLRSHRTAATRSNDVWAMDFVHDQLATGRKIRVLTVVDTFSRFSPAVDARFSYKGEDVVQTLERVCRQVGYPATIRMDNGSEFISRNLDLWAYHRGVVLDFSRPGKPTDNSYIESFMYRRPRGRKRLLTSSGHHSGAFMYTAFGCDRYYGRWPRWSTRIEASSTGRA</sequence>
<dbReference type="Proteomes" id="UP000001596">
    <property type="component" value="Plasmid pAtS4e"/>
</dbReference>
<dbReference type="InterPro" id="IPR012337">
    <property type="entry name" value="RNaseH-like_sf"/>
</dbReference>
<dbReference type="Gene3D" id="3.30.420.10">
    <property type="entry name" value="Ribonuclease H-like superfamily/Ribonuclease H"/>
    <property type="match status" value="1"/>
</dbReference>
<dbReference type="Pfam" id="PF01527">
    <property type="entry name" value="HTH_Tnp_1"/>
    <property type="match status" value="1"/>
</dbReference>
<dbReference type="GO" id="GO:0006313">
    <property type="term" value="P:DNA transposition"/>
    <property type="evidence" value="ECO:0007669"/>
    <property type="project" value="InterPro"/>
</dbReference>
<dbReference type="GO" id="GO:0004803">
    <property type="term" value="F:transposase activity"/>
    <property type="evidence" value="ECO:0007669"/>
    <property type="project" value="InterPro"/>
</dbReference>
<dbReference type="InterPro" id="IPR025948">
    <property type="entry name" value="HTH-like_dom"/>
</dbReference>
<dbReference type="PANTHER" id="PTHR47515">
    <property type="entry name" value="LOW CALCIUM RESPONSE LOCUS PROTEIN T"/>
    <property type="match status" value="1"/>
</dbReference>
<proteinExistence type="predicted"/>
<dbReference type="EMBL" id="CP000638">
    <property type="protein sequence ID" value="ACM40275.1"/>
    <property type="molecule type" value="Genomic_DNA"/>
</dbReference>
<name>B9K5X7_ALLAM</name>
<feature type="domain" description="Integrase catalytic" evidence="1">
    <location>
        <begin position="200"/>
        <end position="309"/>
    </location>
</feature>
<dbReference type="InterPro" id="IPR036397">
    <property type="entry name" value="RNaseH_sf"/>
</dbReference>
<dbReference type="AlphaFoldDB" id="B9K5X7"/>
<gene>
    <name evidence="2" type="primary">orfB</name>
    <name evidence="2" type="ordered locus">Avi_7700</name>
</gene>